<dbReference type="Proteomes" id="UP000822271">
    <property type="component" value="Unassembled WGS sequence"/>
</dbReference>
<evidence type="ECO:0000313" key="2">
    <source>
        <dbReference type="Proteomes" id="UP000822271"/>
    </source>
</evidence>
<comment type="caution">
    <text evidence="1">The sequence shown here is derived from an EMBL/GenBank/DDBJ whole genome shotgun (WGS) entry which is preliminary data.</text>
</comment>
<reference evidence="1" key="1">
    <citation type="submission" date="2018-09" db="EMBL/GenBank/DDBJ databases">
        <authorList>
            <person name="Groschel M."/>
            <person name="Kohl T."/>
            <person name="Conchillo-Sole O."/>
            <person name="Mamat U."/>
            <person name="Yero D."/>
            <person name="Niemann S."/>
            <person name="Daura X."/>
            <person name="Gibert I."/>
        </authorList>
    </citation>
    <scope>NUCLEOTIDE SEQUENCE</scope>
    <source>
        <strain evidence="1">OG156</strain>
    </source>
</reference>
<organism evidence="1 2">
    <name type="scientific">Stenotrophomonas maltophilia</name>
    <name type="common">Pseudomonas maltophilia</name>
    <name type="synonym">Xanthomonas maltophilia</name>
    <dbReference type="NCBI Taxonomy" id="40324"/>
    <lineage>
        <taxon>Bacteria</taxon>
        <taxon>Pseudomonadati</taxon>
        <taxon>Pseudomonadota</taxon>
        <taxon>Gammaproteobacteria</taxon>
        <taxon>Lysobacterales</taxon>
        <taxon>Lysobacteraceae</taxon>
        <taxon>Stenotrophomonas</taxon>
        <taxon>Stenotrophomonas maltophilia group</taxon>
    </lineage>
</organism>
<sequence length="421" mass="44747">MDFTGTGRHAQVIAQCGLQYLHSCWEGEMPLDAPRLLAWSPVTGALLLFLSFPTLATGVACGVFSDEYGSSKLVVEAPDRGHAISHDGSHSRFALQQSGDDMIIINLSTGYARSVGADQSGQALHDDGTHYSLIEPSQCSAALRHPADSCLADPKQCVDMRHSMETTALENACAEGVPYMCMALPEKYIEHLIDTGTIAPPGELATRMRATLERQLAAMPLPAECLDPDSTTSGPACLAQLEEEPELLSSFRNAIVAASLGLHAATVATATLPKDHRETLHDFCTKTPDGAFCHKVADLHASAGDLGRATEALELACTGGRSLDCALLEPLRGLGPDLQPAKGVELPQGTFVSSGGIISSLTFTEDGSVSAPFGQLQARLENDRIHLKHARVGELILQPLLNGDLLGIGQHVGFDYFRATE</sequence>
<dbReference type="AlphaFoldDB" id="A0A2J0T4P9"/>
<evidence type="ECO:0000313" key="1">
    <source>
        <dbReference type="EMBL" id="MBA0312619.1"/>
    </source>
</evidence>
<reference evidence="1" key="2">
    <citation type="journal article" date="2020" name="Front. Microbiol.">
        <title>Genetic Variants of the DSF Quorum Sensing System in Stenotrophomonas maltophilia Influence Virulence and Resistance Phenotypes Among Genotypically Diverse Clinical Isolates.</title>
        <authorList>
            <person name="Yero D."/>
            <person name="Huedo P."/>
            <person name="Conchillo-Sole O."/>
            <person name="Martinez-Servat S."/>
            <person name="Mamat U."/>
            <person name="Coves X."/>
            <person name="Llanas F."/>
            <person name="Roca I."/>
            <person name="Vila J."/>
            <person name="Schaible U.E."/>
            <person name="Daura X."/>
            <person name="Gibert I."/>
        </authorList>
    </citation>
    <scope>NUCLEOTIDE SEQUENCE</scope>
    <source>
        <strain evidence="1">OG156</strain>
    </source>
</reference>
<proteinExistence type="predicted"/>
<accession>A0A2J0T4P9</accession>
<protein>
    <submittedName>
        <fullName evidence="1">Uncharacterized protein</fullName>
    </submittedName>
</protein>
<name>A0A2J0T4P9_STEMA</name>
<dbReference type="EMBL" id="RAUE01000027">
    <property type="protein sequence ID" value="MBA0312619.1"/>
    <property type="molecule type" value="Genomic_DNA"/>
</dbReference>
<gene>
    <name evidence="1" type="ORF">D7Y33_16675</name>
</gene>